<evidence type="ECO:0000256" key="1">
    <source>
        <dbReference type="SAM" id="MobiDB-lite"/>
    </source>
</evidence>
<dbReference type="Proteomes" id="UP000012062">
    <property type="component" value="Unassembled WGS sequence"/>
</dbReference>
<dbReference type="AlphaFoldDB" id="M5EPF4"/>
<dbReference type="STRING" id="1297569.MESS2_220007"/>
<dbReference type="EMBL" id="CAUM01000087">
    <property type="protein sequence ID" value="CCV06035.1"/>
    <property type="molecule type" value="Genomic_DNA"/>
</dbReference>
<feature type="compositionally biased region" description="Basic and acidic residues" evidence="1">
    <location>
        <begin position="111"/>
        <end position="127"/>
    </location>
</feature>
<accession>M5EPF4</accession>
<feature type="compositionally biased region" description="Basic and acidic residues" evidence="1">
    <location>
        <begin position="52"/>
        <end position="61"/>
    </location>
</feature>
<evidence type="ECO:0000313" key="3">
    <source>
        <dbReference type="Proteomes" id="UP000012062"/>
    </source>
</evidence>
<name>M5EPF4_9HYPH</name>
<comment type="caution">
    <text evidence="2">The sequence shown here is derived from an EMBL/GenBank/DDBJ whole genome shotgun (WGS) entry which is preliminary data.</text>
</comment>
<reference evidence="2 3" key="1">
    <citation type="submission" date="2013-02" db="EMBL/GenBank/DDBJ databases">
        <authorList>
            <person name="Genoscope - CEA"/>
        </authorList>
    </citation>
    <scope>NUCLEOTIDE SEQUENCE [LARGE SCALE GENOMIC DNA]</scope>
    <source>
        <strain evidence="2 3">STM 2683</strain>
    </source>
</reference>
<sequence>MGQETRPTDGHRLLRRPPAAAWPGLCRNRLPQGQCRAAQGAGRPDAAGSPDAADRLVEPHRSGRGYGRGEPGLPALPYPDHGRDQPSLLHRLPWPNARALPRRRPQSVADADGRSRPRLGTAEEHRPGHQQFPPAAVRHDVRQTPRSARLLPRNGGQVRPAHKLSDISSVQRPDFPLALSEANQVVRLIPSLHSLAIKPDNSRAT</sequence>
<feature type="region of interest" description="Disordered" evidence="1">
    <location>
        <begin position="1"/>
        <end position="140"/>
    </location>
</feature>
<gene>
    <name evidence="2" type="ORF">MESS2_220007</name>
</gene>
<protein>
    <submittedName>
        <fullName evidence="2">Uncharacterized protein</fullName>
    </submittedName>
</protein>
<feature type="compositionally biased region" description="Basic and acidic residues" evidence="1">
    <location>
        <begin position="1"/>
        <end position="12"/>
    </location>
</feature>
<evidence type="ECO:0000313" key="2">
    <source>
        <dbReference type="EMBL" id="CCV06035.1"/>
    </source>
</evidence>
<proteinExistence type="predicted"/>
<organism evidence="2 3">
    <name type="scientific">Mesorhizobium metallidurans STM 2683</name>
    <dbReference type="NCBI Taxonomy" id="1297569"/>
    <lineage>
        <taxon>Bacteria</taxon>
        <taxon>Pseudomonadati</taxon>
        <taxon>Pseudomonadota</taxon>
        <taxon>Alphaproteobacteria</taxon>
        <taxon>Hyphomicrobiales</taxon>
        <taxon>Phyllobacteriaceae</taxon>
        <taxon>Mesorhizobium</taxon>
    </lineage>
</organism>
<keyword evidence="3" id="KW-1185">Reference proteome</keyword>